<protein>
    <recommendedName>
        <fullName evidence="2">Lcl C-terminal domain-containing protein</fullName>
    </recommendedName>
</protein>
<feature type="domain" description="Lcl C-terminal" evidence="2">
    <location>
        <begin position="99"/>
        <end position="251"/>
    </location>
</feature>
<evidence type="ECO:0000313" key="4">
    <source>
        <dbReference type="Proteomes" id="UP000011922"/>
    </source>
</evidence>
<dbReference type="PANTHER" id="PTHR35812">
    <property type="entry name" value="LIPOPROTEIN"/>
    <property type="match status" value="1"/>
</dbReference>
<feature type="transmembrane region" description="Helical" evidence="1">
    <location>
        <begin position="38"/>
        <end position="58"/>
    </location>
</feature>
<evidence type="ECO:0000256" key="1">
    <source>
        <dbReference type="SAM" id="Phobius"/>
    </source>
</evidence>
<keyword evidence="1" id="KW-1133">Transmembrane helix</keyword>
<organism evidence="3 4">
    <name type="scientific">Desulfocurvibacter africanus PCS</name>
    <dbReference type="NCBI Taxonomy" id="1262666"/>
    <lineage>
        <taxon>Bacteria</taxon>
        <taxon>Pseudomonadati</taxon>
        <taxon>Thermodesulfobacteriota</taxon>
        <taxon>Desulfovibrionia</taxon>
        <taxon>Desulfovibrionales</taxon>
        <taxon>Desulfovibrionaceae</taxon>
        <taxon>Desulfocurvibacter</taxon>
    </lineage>
</organism>
<gene>
    <name evidence="3" type="ORF">PCS_03039</name>
</gene>
<dbReference type="Proteomes" id="UP000011922">
    <property type="component" value="Unassembled WGS sequence"/>
</dbReference>
<dbReference type="PATRIC" id="fig|1262666.3.peg.3079"/>
<name>M5PQB6_DESAF</name>
<comment type="caution">
    <text evidence="3">The sequence shown here is derived from an EMBL/GenBank/DDBJ whole genome shotgun (WGS) entry which is preliminary data.</text>
</comment>
<evidence type="ECO:0000313" key="3">
    <source>
        <dbReference type="EMBL" id="EMG36195.1"/>
    </source>
</evidence>
<keyword evidence="1" id="KW-0812">Transmembrane</keyword>
<sequence length="256" mass="28085">MSTLRSKVRELEHKYSAIKGVFNNIYIGVIMKKTTMKIISMSAVLAAALLSGAAIVLATGSGGNLPVTGQTTEYIEGDDGTYQAGTDFPSIRFCDNNDGTMTDNMTGLMWVKNANAIGTLHQSFDTFGIVDWVNLIFCTAGDGAVTWQEALTFVAGLNNGTYKCGVTPDYSDWRLPTINELETLINYQIRPQTWLTSQGFSNIPTINSSRYWSSTTFAPNTSWVLMADFSNQACVTLTSKDYCMVNVWPVRGPLQD</sequence>
<dbReference type="Pfam" id="PF07603">
    <property type="entry name" value="Lcl_C"/>
    <property type="match status" value="1"/>
</dbReference>
<proteinExistence type="predicted"/>
<dbReference type="InterPro" id="IPR011460">
    <property type="entry name" value="Lcl_C"/>
</dbReference>
<dbReference type="AlphaFoldDB" id="M5PQB6"/>
<dbReference type="EMBL" id="AOSV01000031">
    <property type="protein sequence ID" value="EMG36195.1"/>
    <property type="molecule type" value="Genomic_DNA"/>
</dbReference>
<dbReference type="PANTHER" id="PTHR35812:SF1">
    <property type="entry name" value="LIPOPROTEIN"/>
    <property type="match status" value="1"/>
</dbReference>
<evidence type="ECO:0000259" key="2">
    <source>
        <dbReference type="Pfam" id="PF07603"/>
    </source>
</evidence>
<reference evidence="3 4" key="1">
    <citation type="journal article" date="2013" name="Genome Announc.">
        <title>Draft Genome Sequence for Desulfovibrio africanus Strain PCS.</title>
        <authorList>
            <person name="Brown S.D."/>
            <person name="Utturkar S.M."/>
            <person name="Arkin A.P."/>
            <person name="Deutschbauer A.M."/>
            <person name="Elias D.A."/>
            <person name="Hazen T.C."/>
            <person name="Chakraborty R."/>
        </authorList>
    </citation>
    <scope>NUCLEOTIDE SEQUENCE [LARGE SCALE GENOMIC DNA]</scope>
    <source>
        <strain evidence="3 4">PCS</strain>
    </source>
</reference>
<accession>M5PQB6</accession>
<keyword evidence="1" id="KW-0472">Membrane</keyword>